<evidence type="ECO:0000313" key="2">
    <source>
        <dbReference type="Proteomes" id="UP000188605"/>
    </source>
</evidence>
<keyword evidence="2" id="KW-1185">Reference proteome</keyword>
<dbReference type="EMBL" id="LJDB01000005">
    <property type="protein sequence ID" value="ONI42848.1"/>
    <property type="molecule type" value="Genomic_DNA"/>
</dbReference>
<gene>
    <name evidence="1" type="ORF">AN396_13010</name>
</gene>
<proteinExistence type="predicted"/>
<protein>
    <submittedName>
        <fullName evidence="1">Uncharacterized protein</fullName>
    </submittedName>
</protein>
<reference evidence="1" key="1">
    <citation type="submission" date="2016-08" db="EMBL/GenBank/DDBJ databases">
        <authorList>
            <person name="Ngugi D.K."/>
            <person name="Miyake S."/>
            <person name="Stingl U."/>
        </authorList>
    </citation>
    <scope>NUCLEOTIDE SEQUENCE</scope>
    <source>
        <strain evidence="1">SCG-B11WGA-EpuloA1</strain>
    </source>
</reference>
<sequence length="155" mass="17557">MHIFVRIGLIMLFVKMIASRKNKSVYVKLKSNPEKKSTGNTSNKSQQIPAVDLQIEETVVITRLNKQEERIEIKNLTDKPIDISGWSILSVTGGQVFTFPDILIQPNSVISVGDRGKNPDISLHWLKGRGIWNNAKSDPAELYNEKGELIDRYHD</sequence>
<evidence type="ECO:0000313" key="1">
    <source>
        <dbReference type="EMBL" id="ONI42848.1"/>
    </source>
</evidence>
<dbReference type="Proteomes" id="UP000188605">
    <property type="component" value="Unassembled WGS sequence"/>
</dbReference>
<accession>A0ACC8XGQ6</accession>
<organism evidence="1 2">
    <name type="scientific">Candidatus Epulonipiscium fishelsonii</name>
    <dbReference type="NCBI Taxonomy" id="77094"/>
    <lineage>
        <taxon>Bacteria</taxon>
        <taxon>Bacillati</taxon>
        <taxon>Bacillota</taxon>
        <taxon>Clostridia</taxon>
        <taxon>Lachnospirales</taxon>
        <taxon>Lachnospiraceae</taxon>
        <taxon>Candidatus Epulonipiscium</taxon>
    </lineage>
</organism>
<comment type="caution">
    <text evidence="1">The sequence shown here is derived from an EMBL/GenBank/DDBJ whole genome shotgun (WGS) entry which is preliminary data.</text>
</comment>
<name>A0ACC8XGQ6_9FIRM</name>